<name>A0A0K6GUU8_9GAMM</name>
<dbReference type="Pfam" id="PF07044">
    <property type="entry name" value="DUF1329"/>
    <property type="match status" value="1"/>
</dbReference>
<accession>A0A0K6GUU8</accession>
<evidence type="ECO:0008006" key="4">
    <source>
        <dbReference type="Google" id="ProtNLM"/>
    </source>
</evidence>
<dbReference type="EMBL" id="CYHB01000001">
    <property type="protein sequence ID" value="CUA82561.1"/>
    <property type="molecule type" value="Genomic_DNA"/>
</dbReference>
<keyword evidence="1" id="KW-0732">Signal</keyword>
<evidence type="ECO:0000313" key="2">
    <source>
        <dbReference type="EMBL" id="CUA82561.1"/>
    </source>
</evidence>
<dbReference type="InterPro" id="IPR010752">
    <property type="entry name" value="DUF1329"/>
</dbReference>
<proteinExistence type="predicted"/>
<keyword evidence="3" id="KW-1185">Reference proteome</keyword>
<dbReference type="Gene3D" id="2.50.20.10">
    <property type="entry name" value="Lipoprotein localisation LolA/LolB/LppX"/>
    <property type="match status" value="1"/>
</dbReference>
<evidence type="ECO:0000313" key="3">
    <source>
        <dbReference type="Proteomes" id="UP000182598"/>
    </source>
</evidence>
<evidence type="ECO:0000256" key="1">
    <source>
        <dbReference type="SAM" id="SignalP"/>
    </source>
</evidence>
<organism evidence="2 3">
    <name type="scientific">Pseudidiomarina woesei</name>
    <dbReference type="NCBI Taxonomy" id="1381080"/>
    <lineage>
        <taxon>Bacteria</taxon>
        <taxon>Pseudomonadati</taxon>
        <taxon>Pseudomonadota</taxon>
        <taxon>Gammaproteobacteria</taxon>
        <taxon>Alteromonadales</taxon>
        <taxon>Idiomarinaceae</taxon>
        <taxon>Pseudidiomarina</taxon>
    </lineage>
</organism>
<gene>
    <name evidence="2" type="ORF">Ga0061064_0099</name>
</gene>
<dbReference type="CDD" id="cd16329">
    <property type="entry name" value="LolA_like"/>
    <property type="match status" value="1"/>
</dbReference>
<sequence length="451" mass="50905">MNKMMLKAGIFALSVVSASVMAKVSPEEAARLGNDLTPVGAVTAGNADGTIPAWTGGYSKQAEGEIPERPADPFADEKPLYTITAANLEEYKDLLSAGQMAMFKKYPDYKMHVYPTHRTAAYPQEVYDVIAKNAVNAEMVAGGNGLSNFDKHIPFPVPQNGLEVIWNHITRYRGGAVQRLVNQFPVLENGDFVPVLLRESLVFPEYLKTGRESADDNVLFYFLQEVLAPARMTGTVLLVHETIDQVKEARRAWLYNAGQRRVRKAPSVAYDGPGTASDGLRTSDGLDMFNGAPDKYNWELVGKKEMLIPYNNYKLMDTNLSYDDIIGPGHMNQDYVRYEKHRVWEVKGTLKDGERHIYATRHMFIDEDTWTASVIDHYDGRGELWRVAEAYNTQFYYHDTPWMAAEALYDLNSGRYILLGLANEESEYMDFDIEPERSDFSTGALRRMGIR</sequence>
<feature type="chain" id="PRO_5005503753" description="DUF1329 domain-containing protein" evidence="1">
    <location>
        <begin position="23"/>
        <end position="451"/>
    </location>
</feature>
<reference evidence="3" key="1">
    <citation type="submission" date="2015-08" db="EMBL/GenBank/DDBJ databases">
        <authorList>
            <person name="Varghese N."/>
        </authorList>
    </citation>
    <scope>NUCLEOTIDE SEQUENCE [LARGE SCALE GENOMIC DNA]</scope>
    <source>
        <strain evidence="3">DSM 27808</strain>
    </source>
</reference>
<protein>
    <recommendedName>
        <fullName evidence="4">DUF1329 domain-containing protein</fullName>
    </recommendedName>
</protein>
<dbReference type="OrthoDB" id="178023at2"/>
<dbReference type="Proteomes" id="UP000182598">
    <property type="component" value="Unassembled WGS sequence"/>
</dbReference>
<dbReference type="AlphaFoldDB" id="A0A0K6GUU8"/>
<feature type="signal peptide" evidence="1">
    <location>
        <begin position="1"/>
        <end position="22"/>
    </location>
</feature>
<dbReference type="RefSeq" id="WP_055437838.1">
    <property type="nucleotide sequence ID" value="NZ_CYHB01000001.1"/>
</dbReference>